<gene>
    <name evidence="6" type="ORF">PYTT_2047</name>
</gene>
<dbReference type="InterPro" id="IPR019533">
    <property type="entry name" value="Peptidase_S26"/>
</dbReference>
<dbReference type="InterPro" id="IPR000223">
    <property type="entry name" value="Pept_S26A_signal_pept_1"/>
</dbReference>
<comment type="similarity">
    <text evidence="1 4">Belongs to the peptidase S26 family.</text>
</comment>
<dbReference type="PANTHER" id="PTHR43390:SF1">
    <property type="entry name" value="CHLOROPLAST PROCESSING PEPTIDASE"/>
    <property type="match status" value="1"/>
</dbReference>
<comment type="catalytic activity">
    <reaction evidence="4">
        <text>Cleavage of hydrophobic, N-terminal signal or leader sequences from secreted and periplasmic proteins.</text>
        <dbReference type="EC" id="3.4.21.89"/>
    </reaction>
</comment>
<dbReference type="EC" id="3.4.21.89" evidence="4"/>
<dbReference type="EMBL" id="LT629973">
    <property type="protein sequence ID" value="SEH95550.1"/>
    <property type="molecule type" value="Genomic_DNA"/>
</dbReference>
<comment type="subcellular location">
    <subcellularLocation>
        <location evidence="4">Membrane</location>
        <topology evidence="4">Single-pass type II membrane protein</topology>
    </subcellularLocation>
</comment>
<sequence length="415" mass="46860">MMVERITRSIMSFLKAFCFYLLDTCFAWFTPKWRREARLTGKAVRKYVNYNSDRMDPAKIAELDDLLASLKAALLAWNREESVRIGNLLRAQAEGLPGARRAGWVECVESIFVILLVFLGIRTYFVQPFRIPTGSMQPSLNGICVHPVDEVPSLPVRMAHAVAYGSSYVDEKADSPKTITGYDQQTKYLLFTETVVTFDDRSTITVPSAMGAVRDYFQTRFQTETPHFEAGDTIIRARVDAGDLVLVNRMAYHFRKPERGETFVFDTRGIKGIAEHSGDQANGSHYIKRLCGVPGDSLTIDSPRLLVNGKVADEWTIRRVMDRVAPYNSHGYEPCPPAHPVPPLFRVPQQYLAAGQTLTLANPPSDPNMREYAALGDNTVNSLDSRYWGPVRQYNLVGPAMFSLWPFTWHWGVIH</sequence>
<evidence type="ECO:0000259" key="5">
    <source>
        <dbReference type="Pfam" id="PF10502"/>
    </source>
</evidence>
<keyword evidence="4" id="KW-0378">Hydrolase</keyword>
<evidence type="ECO:0000313" key="7">
    <source>
        <dbReference type="Proteomes" id="UP000176204"/>
    </source>
</evidence>
<dbReference type="NCBIfam" id="TIGR02227">
    <property type="entry name" value="sigpep_I_bact"/>
    <property type="match status" value="1"/>
</dbReference>
<dbReference type="CDD" id="cd06530">
    <property type="entry name" value="S26_SPase_I"/>
    <property type="match status" value="1"/>
</dbReference>
<keyword evidence="7" id="KW-1185">Reference proteome</keyword>
<dbReference type="Pfam" id="PF10502">
    <property type="entry name" value="Peptidase_S26"/>
    <property type="match status" value="1"/>
</dbReference>
<evidence type="ECO:0000313" key="6">
    <source>
        <dbReference type="EMBL" id="SEH95550.1"/>
    </source>
</evidence>
<dbReference type="GO" id="GO:0009003">
    <property type="term" value="F:signal peptidase activity"/>
    <property type="evidence" value="ECO:0007669"/>
    <property type="project" value="UniProtKB-EC"/>
</dbReference>
<dbReference type="KEGG" id="agl:PYTT_2047"/>
<dbReference type="GO" id="GO:0004252">
    <property type="term" value="F:serine-type endopeptidase activity"/>
    <property type="evidence" value="ECO:0007669"/>
    <property type="project" value="InterPro"/>
</dbReference>
<evidence type="ECO:0000256" key="2">
    <source>
        <dbReference type="ARBA" id="ARBA00019232"/>
    </source>
</evidence>
<organism evidence="6 7">
    <name type="scientific">Akkermansia glycaniphila</name>
    <dbReference type="NCBI Taxonomy" id="1679444"/>
    <lineage>
        <taxon>Bacteria</taxon>
        <taxon>Pseudomonadati</taxon>
        <taxon>Verrucomicrobiota</taxon>
        <taxon>Verrucomicrobiia</taxon>
        <taxon>Verrucomicrobiales</taxon>
        <taxon>Akkermansiaceae</taxon>
        <taxon>Akkermansia</taxon>
    </lineage>
</organism>
<name>A0A1H6MDD0_9BACT</name>
<accession>A0A1H6MDD0</accession>
<dbReference type="SUPFAM" id="SSF51306">
    <property type="entry name" value="LexA/Signal peptidase"/>
    <property type="match status" value="1"/>
</dbReference>
<dbReference type="PANTHER" id="PTHR43390">
    <property type="entry name" value="SIGNAL PEPTIDASE I"/>
    <property type="match status" value="1"/>
</dbReference>
<keyword evidence="4" id="KW-0645">Protease</keyword>
<dbReference type="InterPro" id="IPR036286">
    <property type="entry name" value="LexA/Signal_pep-like_sf"/>
</dbReference>
<evidence type="ECO:0000256" key="3">
    <source>
        <dbReference type="PIRSR" id="PIRSR600223-1"/>
    </source>
</evidence>
<evidence type="ECO:0000256" key="1">
    <source>
        <dbReference type="ARBA" id="ARBA00009370"/>
    </source>
</evidence>
<evidence type="ECO:0000256" key="4">
    <source>
        <dbReference type="RuleBase" id="RU362042"/>
    </source>
</evidence>
<dbReference type="Proteomes" id="UP000176204">
    <property type="component" value="Chromosome I"/>
</dbReference>
<dbReference type="STRING" id="1679444.PYTT_2047"/>
<dbReference type="GO" id="GO:0006465">
    <property type="term" value="P:signal peptide processing"/>
    <property type="evidence" value="ECO:0007669"/>
    <property type="project" value="InterPro"/>
</dbReference>
<protein>
    <recommendedName>
        <fullName evidence="2 4">Signal peptidase I</fullName>
        <ecNumber evidence="4">3.4.21.89</ecNumber>
    </recommendedName>
</protein>
<feature type="active site" evidence="3">
    <location>
        <position position="288"/>
    </location>
</feature>
<dbReference type="Gene3D" id="2.10.109.10">
    <property type="entry name" value="Umud Fragment, subunit A"/>
    <property type="match status" value="1"/>
</dbReference>
<feature type="active site" evidence="3">
    <location>
        <position position="135"/>
    </location>
</feature>
<dbReference type="PRINTS" id="PR00727">
    <property type="entry name" value="LEADERPTASE"/>
</dbReference>
<proteinExistence type="inferred from homology"/>
<dbReference type="AlphaFoldDB" id="A0A1H6MDD0"/>
<dbReference type="GO" id="GO:0016020">
    <property type="term" value="C:membrane"/>
    <property type="evidence" value="ECO:0007669"/>
    <property type="project" value="UniProtKB-SubCell"/>
</dbReference>
<feature type="domain" description="Peptidase S26" evidence="5">
    <location>
        <begin position="239"/>
        <end position="405"/>
    </location>
</feature>
<reference evidence="7" key="1">
    <citation type="submission" date="2016-09" db="EMBL/GenBank/DDBJ databases">
        <authorList>
            <person name="Koehorst J."/>
        </authorList>
    </citation>
    <scope>NUCLEOTIDE SEQUENCE [LARGE SCALE GENOMIC DNA]</scope>
</reference>
<dbReference type="OrthoDB" id="9802919at2"/>